<feature type="chain" id="PRO_5042864345" description="Reelin domain-containing protein" evidence="2">
    <location>
        <begin position="27"/>
        <end position="263"/>
    </location>
</feature>
<feature type="domain" description="Reelin" evidence="3">
    <location>
        <begin position="21"/>
        <end position="193"/>
    </location>
</feature>
<dbReference type="PANTHER" id="PTHR45828:SF33">
    <property type="entry name" value="DOMON DOMAIN-CONTAINING PROTEIN"/>
    <property type="match status" value="1"/>
</dbReference>
<evidence type="ECO:0000259" key="3">
    <source>
        <dbReference type="PROSITE" id="PS51019"/>
    </source>
</evidence>
<dbReference type="PROSITE" id="PS51019">
    <property type="entry name" value="REELIN"/>
    <property type="match status" value="1"/>
</dbReference>
<organism evidence="4 5">
    <name type="scientific">Littorina saxatilis</name>
    <dbReference type="NCBI Taxonomy" id="31220"/>
    <lineage>
        <taxon>Eukaryota</taxon>
        <taxon>Metazoa</taxon>
        <taxon>Spiralia</taxon>
        <taxon>Lophotrochozoa</taxon>
        <taxon>Mollusca</taxon>
        <taxon>Gastropoda</taxon>
        <taxon>Caenogastropoda</taxon>
        <taxon>Littorinimorpha</taxon>
        <taxon>Littorinoidea</taxon>
        <taxon>Littorinidae</taxon>
        <taxon>Littorina</taxon>
    </lineage>
</organism>
<dbReference type="Gene3D" id="2.60.40.4060">
    <property type="entry name" value="Reeler domain"/>
    <property type="match status" value="1"/>
</dbReference>
<comment type="caution">
    <text evidence="4">The sequence shown here is derived from an EMBL/GenBank/DDBJ whole genome shotgun (WGS) entry which is preliminary data.</text>
</comment>
<dbReference type="InterPro" id="IPR002861">
    <property type="entry name" value="Reeler_dom"/>
</dbReference>
<evidence type="ECO:0000313" key="4">
    <source>
        <dbReference type="EMBL" id="KAK7099612.1"/>
    </source>
</evidence>
<dbReference type="GO" id="GO:0016020">
    <property type="term" value="C:membrane"/>
    <property type="evidence" value="ECO:0007669"/>
    <property type="project" value="TreeGrafter"/>
</dbReference>
<proteinExistence type="predicted"/>
<evidence type="ECO:0000313" key="5">
    <source>
        <dbReference type="Proteomes" id="UP001374579"/>
    </source>
</evidence>
<accession>A0AAN9B6B1</accession>
<dbReference type="Pfam" id="PF02014">
    <property type="entry name" value="Reeler"/>
    <property type="match status" value="1"/>
</dbReference>
<keyword evidence="2" id="KW-0732">Signal</keyword>
<feature type="compositionally biased region" description="Low complexity" evidence="1">
    <location>
        <begin position="189"/>
        <end position="205"/>
    </location>
</feature>
<dbReference type="CDD" id="cd08544">
    <property type="entry name" value="Reeler"/>
    <property type="match status" value="1"/>
</dbReference>
<dbReference type="EMBL" id="JBAMIC010000011">
    <property type="protein sequence ID" value="KAK7099612.1"/>
    <property type="molecule type" value="Genomic_DNA"/>
</dbReference>
<evidence type="ECO:0000256" key="1">
    <source>
        <dbReference type="SAM" id="MobiDB-lite"/>
    </source>
</evidence>
<evidence type="ECO:0000256" key="2">
    <source>
        <dbReference type="SAM" id="SignalP"/>
    </source>
</evidence>
<reference evidence="4 5" key="1">
    <citation type="submission" date="2024-02" db="EMBL/GenBank/DDBJ databases">
        <title>Chromosome-scale genome assembly of the rough periwinkle Littorina saxatilis.</title>
        <authorList>
            <person name="De Jode A."/>
            <person name="Faria R."/>
            <person name="Formenti G."/>
            <person name="Sims Y."/>
            <person name="Smith T.P."/>
            <person name="Tracey A."/>
            <person name="Wood J.M.D."/>
            <person name="Zagrodzka Z.B."/>
            <person name="Johannesson K."/>
            <person name="Butlin R.K."/>
            <person name="Leder E.H."/>
        </authorList>
    </citation>
    <scope>NUCLEOTIDE SEQUENCE [LARGE SCALE GENOMIC DNA]</scope>
    <source>
        <strain evidence="4">Snail1</strain>
        <tissue evidence="4">Muscle</tissue>
    </source>
</reference>
<dbReference type="InterPro" id="IPR051237">
    <property type="entry name" value="Ferric-chelate_Red/DefProt"/>
</dbReference>
<gene>
    <name evidence="4" type="ORF">V1264_022699</name>
</gene>
<dbReference type="Proteomes" id="UP001374579">
    <property type="component" value="Unassembled WGS sequence"/>
</dbReference>
<dbReference type="InterPro" id="IPR042307">
    <property type="entry name" value="Reeler_sf"/>
</dbReference>
<protein>
    <recommendedName>
        <fullName evidence="3">Reelin domain-containing protein</fullName>
    </recommendedName>
</protein>
<feature type="region of interest" description="Disordered" evidence="1">
    <location>
        <begin position="180"/>
        <end position="227"/>
    </location>
</feature>
<feature type="signal peptide" evidence="2">
    <location>
        <begin position="1"/>
        <end position="26"/>
    </location>
</feature>
<keyword evidence="5" id="KW-1185">Reference proteome</keyword>
<sequence>MAALTHNIPLLLMVTIMLMMTPPVESFHFGAPNFVCGSMRPLHPGVGQVYRPDTFPFIIQLSPDRAMPGDIVTVTVSGKTSLDKLNGTLSTVRGADNKPVTGFLTTPGDHFKLLNCTSLGKTVIGSGITHTQRLDTSTTSFRWRVPHDAVIGSHYNVRLTIVQRADTFWVGINNTLTVGQPARTSKPLTTSTNAGSASSNTGNASRVPSGAGGTGSAAAKSSSRMEARPSSTAALELQHSSESNLIVFILCGLLVNYQLTPNR</sequence>
<dbReference type="AlphaFoldDB" id="A0AAN9B6B1"/>
<dbReference type="PANTHER" id="PTHR45828">
    <property type="entry name" value="CYTOCHROME B561/FERRIC REDUCTASE TRANSMEMBRANE"/>
    <property type="match status" value="1"/>
</dbReference>
<name>A0AAN9B6B1_9CAEN</name>